<evidence type="ECO:0000256" key="1">
    <source>
        <dbReference type="ARBA" id="ARBA00004651"/>
    </source>
</evidence>
<organism evidence="9 10">
    <name type="scientific">Shimia aestuarii</name>
    <dbReference type="NCBI Taxonomy" id="254406"/>
    <lineage>
        <taxon>Bacteria</taxon>
        <taxon>Pseudomonadati</taxon>
        <taxon>Pseudomonadota</taxon>
        <taxon>Alphaproteobacteria</taxon>
        <taxon>Rhodobacterales</taxon>
        <taxon>Roseobacteraceae</taxon>
    </lineage>
</organism>
<proteinExistence type="inferred from homology"/>
<keyword evidence="10" id="KW-1185">Reference proteome</keyword>
<dbReference type="Pfam" id="PF04290">
    <property type="entry name" value="DctQ"/>
    <property type="match status" value="1"/>
</dbReference>
<dbReference type="InterPro" id="IPR055348">
    <property type="entry name" value="DctQ"/>
</dbReference>
<feature type="transmembrane region" description="Helical" evidence="7">
    <location>
        <begin position="52"/>
        <end position="72"/>
    </location>
</feature>
<comment type="subunit">
    <text evidence="7">The complex comprises the extracytoplasmic solute receptor protein and the two transmembrane proteins.</text>
</comment>
<feature type="transmembrane region" description="Helical" evidence="7">
    <location>
        <begin position="93"/>
        <end position="114"/>
    </location>
</feature>
<dbReference type="RefSeq" id="WP_093095757.1">
    <property type="nucleotide sequence ID" value="NZ_FOTQ01000009.1"/>
</dbReference>
<sequence>MYNMLNTGVGWLARVMAILGGIVLIGLIIMTCLSITGRALIPLGLGPVPGDFELVEAGVAFAIFAFLPWCQYNRGHARVDLFQPAYGRFGNRLIDLVADVMMFIAAYIIAWRLYLGMMDKYNYHETTFILQFEIWMAYAAGFLGASVFVIVAAFCILRSLRALLGRSSEANA</sequence>
<feature type="domain" description="Tripartite ATP-independent periplasmic transporters DctQ component" evidence="8">
    <location>
        <begin position="27"/>
        <end position="160"/>
    </location>
</feature>
<dbReference type="Proteomes" id="UP000199144">
    <property type="component" value="Unassembled WGS sequence"/>
</dbReference>
<dbReference type="GO" id="GO:0005886">
    <property type="term" value="C:plasma membrane"/>
    <property type="evidence" value="ECO:0007669"/>
    <property type="project" value="UniProtKB-SubCell"/>
</dbReference>
<evidence type="ECO:0000256" key="5">
    <source>
        <dbReference type="ARBA" id="ARBA00022989"/>
    </source>
</evidence>
<evidence type="ECO:0000256" key="3">
    <source>
        <dbReference type="ARBA" id="ARBA00022475"/>
    </source>
</evidence>
<name>A0A1I4RZJ9_9RHOB</name>
<dbReference type="GO" id="GO:0022857">
    <property type="term" value="F:transmembrane transporter activity"/>
    <property type="evidence" value="ECO:0007669"/>
    <property type="project" value="UniProtKB-UniRule"/>
</dbReference>
<evidence type="ECO:0000256" key="2">
    <source>
        <dbReference type="ARBA" id="ARBA00022448"/>
    </source>
</evidence>
<comment type="similarity">
    <text evidence="7">Belongs to the TRAP transporter small permease family.</text>
</comment>
<feature type="transmembrane region" description="Helical" evidence="7">
    <location>
        <begin position="134"/>
        <end position="157"/>
    </location>
</feature>
<comment type="subcellular location">
    <subcellularLocation>
        <location evidence="7">Cell inner membrane</location>
        <topology evidence="7">Multi-pass membrane protein</topology>
    </subcellularLocation>
    <subcellularLocation>
        <location evidence="1">Cell membrane</location>
        <topology evidence="1">Multi-pass membrane protein</topology>
    </subcellularLocation>
</comment>
<dbReference type="EMBL" id="FOTQ01000009">
    <property type="protein sequence ID" value="SFM57645.1"/>
    <property type="molecule type" value="Genomic_DNA"/>
</dbReference>
<evidence type="ECO:0000256" key="6">
    <source>
        <dbReference type="ARBA" id="ARBA00023136"/>
    </source>
</evidence>
<evidence type="ECO:0000313" key="10">
    <source>
        <dbReference type="Proteomes" id="UP000199144"/>
    </source>
</evidence>
<reference evidence="9 10" key="1">
    <citation type="submission" date="2016-10" db="EMBL/GenBank/DDBJ databases">
        <authorList>
            <person name="de Groot N.N."/>
        </authorList>
    </citation>
    <scope>NUCLEOTIDE SEQUENCE [LARGE SCALE GENOMIC DNA]</scope>
    <source>
        <strain evidence="9 10">DSM 15283</strain>
    </source>
</reference>
<keyword evidence="7" id="KW-0997">Cell inner membrane</keyword>
<accession>A0A1I4RZJ9</accession>
<dbReference type="OrthoDB" id="6183232at2"/>
<feature type="transmembrane region" description="Helical" evidence="7">
    <location>
        <begin position="12"/>
        <end position="40"/>
    </location>
</feature>
<evidence type="ECO:0000313" key="9">
    <source>
        <dbReference type="EMBL" id="SFM57645.1"/>
    </source>
</evidence>
<keyword evidence="6 7" id="KW-0472">Membrane</keyword>
<evidence type="ECO:0000256" key="4">
    <source>
        <dbReference type="ARBA" id="ARBA00022692"/>
    </source>
</evidence>
<dbReference type="AlphaFoldDB" id="A0A1I4RZJ9"/>
<evidence type="ECO:0000259" key="8">
    <source>
        <dbReference type="Pfam" id="PF04290"/>
    </source>
</evidence>
<keyword evidence="3" id="KW-1003">Cell membrane</keyword>
<evidence type="ECO:0000256" key="7">
    <source>
        <dbReference type="RuleBase" id="RU369079"/>
    </source>
</evidence>
<dbReference type="STRING" id="254406.SAMN04488042_10965"/>
<protein>
    <recommendedName>
        <fullName evidence="7">TRAP transporter small permease protein</fullName>
    </recommendedName>
</protein>
<comment type="function">
    <text evidence="7">Part of the tripartite ATP-independent periplasmic (TRAP) transport system.</text>
</comment>
<gene>
    <name evidence="9" type="ORF">SAMN04488042_10965</name>
</gene>
<keyword evidence="4 7" id="KW-0812">Transmembrane</keyword>
<keyword evidence="5 7" id="KW-1133">Transmembrane helix</keyword>
<keyword evidence="2 7" id="KW-0813">Transport</keyword>